<accession>A0ABR9RXG6</accession>
<feature type="domain" description="HTH tetR-type" evidence="6">
    <location>
        <begin position="23"/>
        <end position="83"/>
    </location>
</feature>
<feature type="region of interest" description="Disordered" evidence="5">
    <location>
        <begin position="1"/>
        <end position="24"/>
    </location>
</feature>
<protein>
    <submittedName>
        <fullName evidence="7">TetR/AcrR family transcriptional regulator</fullName>
    </submittedName>
</protein>
<dbReference type="PROSITE" id="PS50977">
    <property type="entry name" value="HTH_TETR_2"/>
    <property type="match status" value="1"/>
</dbReference>
<name>A0ABR9RXG6_9BURK</name>
<dbReference type="Proteomes" id="UP000806285">
    <property type="component" value="Unassembled WGS sequence"/>
</dbReference>
<dbReference type="Pfam" id="PF16859">
    <property type="entry name" value="TetR_C_11"/>
    <property type="match status" value="1"/>
</dbReference>
<dbReference type="PANTHER" id="PTHR30055">
    <property type="entry name" value="HTH-TYPE TRANSCRIPTIONAL REGULATOR RUTR"/>
    <property type="match status" value="1"/>
</dbReference>
<dbReference type="InterPro" id="IPR001647">
    <property type="entry name" value="HTH_TetR"/>
</dbReference>
<dbReference type="Gene3D" id="1.10.357.10">
    <property type="entry name" value="Tetracycline Repressor, domain 2"/>
    <property type="match status" value="1"/>
</dbReference>
<dbReference type="InterPro" id="IPR036271">
    <property type="entry name" value="Tet_transcr_reg_TetR-rel_C_sf"/>
</dbReference>
<dbReference type="CDD" id="cd02981">
    <property type="entry name" value="PDI_b_family"/>
    <property type="match status" value="1"/>
</dbReference>
<evidence type="ECO:0000259" key="6">
    <source>
        <dbReference type="PROSITE" id="PS50977"/>
    </source>
</evidence>
<gene>
    <name evidence="7" type="ORF">IM787_00060</name>
</gene>
<dbReference type="Gene3D" id="1.10.10.60">
    <property type="entry name" value="Homeodomain-like"/>
    <property type="match status" value="1"/>
</dbReference>
<evidence type="ECO:0000313" key="8">
    <source>
        <dbReference type="Proteomes" id="UP000806285"/>
    </source>
</evidence>
<keyword evidence="3" id="KW-0804">Transcription</keyword>
<evidence type="ECO:0000313" key="7">
    <source>
        <dbReference type="EMBL" id="MBE7365948.1"/>
    </source>
</evidence>
<dbReference type="SUPFAM" id="SSF48498">
    <property type="entry name" value="Tetracyclin repressor-like, C-terminal domain"/>
    <property type="match status" value="1"/>
</dbReference>
<keyword evidence="8" id="KW-1185">Reference proteome</keyword>
<dbReference type="RefSeq" id="WP_193674597.1">
    <property type="nucleotide sequence ID" value="NZ_JADDIV010000001.1"/>
</dbReference>
<evidence type="ECO:0000256" key="1">
    <source>
        <dbReference type="ARBA" id="ARBA00023015"/>
    </source>
</evidence>
<dbReference type="Pfam" id="PF00440">
    <property type="entry name" value="TetR_N"/>
    <property type="match status" value="1"/>
</dbReference>
<sequence>MSLSKLAAARGEDPAAKRERRKEARPGELLDAALDLFVEKGFAATRSEEVAARAGVSKGTLFLYFPSKEELFKAVVRENMSGRFAEWAEEFEKFEGSTAEMVRYCMNIWWERIGATRASGITKLIISEARNFPELAAFYQQEVIRPGTELVRRMLQRGVDSGEFRELDIEYAVFNITAPMIFLIMMKHSLGACVPQDYPLDPQRYLQAQVDVLLNGLCKPRDAAQEARP</sequence>
<dbReference type="InterPro" id="IPR009057">
    <property type="entry name" value="Homeodomain-like_sf"/>
</dbReference>
<evidence type="ECO:0000256" key="5">
    <source>
        <dbReference type="SAM" id="MobiDB-lite"/>
    </source>
</evidence>
<reference evidence="7 8" key="1">
    <citation type="submission" date="2020-10" db="EMBL/GenBank/DDBJ databases">
        <title>Ramlibacter sp. HM2 16S ribosomal RNA gene Genome sequencing and assembly.</title>
        <authorList>
            <person name="Kang M."/>
        </authorList>
    </citation>
    <scope>NUCLEOTIDE SEQUENCE [LARGE SCALE GENOMIC DNA]</scope>
    <source>
        <strain evidence="7 8">HM2</strain>
    </source>
</reference>
<feature type="compositionally biased region" description="Basic and acidic residues" evidence="5">
    <location>
        <begin position="10"/>
        <end position="24"/>
    </location>
</feature>
<dbReference type="PRINTS" id="PR00455">
    <property type="entry name" value="HTHTETR"/>
</dbReference>
<evidence type="ECO:0000256" key="2">
    <source>
        <dbReference type="ARBA" id="ARBA00023125"/>
    </source>
</evidence>
<keyword evidence="1" id="KW-0805">Transcription regulation</keyword>
<evidence type="ECO:0000256" key="3">
    <source>
        <dbReference type="ARBA" id="ARBA00023163"/>
    </source>
</evidence>
<comment type="caution">
    <text evidence="7">The sequence shown here is derived from an EMBL/GenBank/DDBJ whole genome shotgun (WGS) entry which is preliminary data.</text>
</comment>
<proteinExistence type="predicted"/>
<dbReference type="InterPro" id="IPR050109">
    <property type="entry name" value="HTH-type_TetR-like_transc_reg"/>
</dbReference>
<feature type="DNA-binding region" description="H-T-H motif" evidence="4">
    <location>
        <begin position="46"/>
        <end position="65"/>
    </location>
</feature>
<evidence type="ECO:0000256" key="4">
    <source>
        <dbReference type="PROSITE-ProRule" id="PRU00335"/>
    </source>
</evidence>
<dbReference type="PANTHER" id="PTHR30055:SF223">
    <property type="entry name" value="HTH-TYPE TRANSCRIPTIONAL REGULATOR UIDR"/>
    <property type="match status" value="1"/>
</dbReference>
<keyword evidence="2 4" id="KW-0238">DNA-binding</keyword>
<dbReference type="InterPro" id="IPR011075">
    <property type="entry name" value="TetR_C"/>
</dbReference>
<organism evidence="7 8">
    <name type="scientific">Ramlibacter pallidus</name>
    <dbReference type="NCBI Taxonomy" id="2780087"/>
    <lineage>
        <taxon>Bacteria</taxon>
        <taxon>Pseudomonadati</taxon>
        <taxon>Pseudomonadota</taxon>
        <taxon>Betaproteobacteria</taxon>
        <taxon>Burkholderiales</taxon>
        <taxon>Comamonadaceae</taxon>
        <taxon>Ramlibacter</taxon>
    </lineage>
</organism>
<dbReference type="EMBL" id="JADDIV010000001">
    <property type="protein sequence ID" value="MBE7365948.1"/>
    <property type="molecule type" value="Genomic_DNA"/>
</dbReference>
<dbReference type="SUPFAM" id="SSF46689">
    <property type="entry name" value="Homeodomain-like"/>
    <property type="match status" value="1"/>
</dbReference>